<dbReference type="PANTHER" id="PTHR10083:SF374">
    <property type="entry name" value="BPTI_KUNITZ INHIBITOR DOMAIN-CONTAINING PROTEIN"/>
    <property type="match status" value="1"/>
</dbReference>
<dbReference type="InterPro" id="IPR002223">
    <property type="entry name" value="Kunitz_BPTI"/>
</dbReference>
<dbReference type="GO" id="GO:0005615">
    <property type="term" value="C:extracellular space"/>
    <property type="evidence" value="ECO:0007669"/>
    <property type="project" value="TreeGrafter"/>
</dbReference>
<dbReference type="PANTHER" id="PTHR10083">
    <property type="entry name" value="KUNITZ-TYPE PROTEASE INHIBITOR-RELATED"/>
    <property type="match status" value="1"/>
</dbReference>
<dbReference type="GO" id="GO:0004867">
    <property type="term" value="F:serine-type endopeptidase inhibitor activity"/>
    <property type="evidence" value="ECO:0007669"/>
    <property type="project" value="UniProtKB-KW"/>
</dbReference>
<evidence type="ECO:0000259" key="5">
    <source>
        <dbReference type="PROSITE" id="PS50279"/>
    </source>
</evidence>
<dbReference type="InterPro" id="IPR050098">
    <property type="entry name" value="TFPI/VKTCI-like"/>
</dbReference>
<keyword evidence="4" id="KW-0732">Signal</keyword>
<dbReference type="EMBL" id="GADI01007298">
    <property type="protein sequence ID" value="JAA66510.1"/>
    <property type="molecule type" value="mRNA"/>
</dbReference>
<evidence type="ECO:0000256" key="4">
    <source>
        <dbReference type="SAM" id="SignalP"/>
    </source>
</evidence>
<dbReference type="SUPFAM" id="SSF57362">
    <property type="entry name" value="BPTI-like"/>
    <property type="match status" value="4"/>
</dbReference>
<dbReference type="Pfam" id="PF00014">
    <property type="entry name" value="Kunitz_BPTI"/>
    <property type="match status" value="3"/>
</dbReference>
<sequence length="330" mass="37702">MQTNIPWIFVVAAFGVFHCGESTYENSGEDFSSTTEESRCDGPPYASRGFMNIPGWFYDKSRDQCRRYHFPDPQFKTTKNKFQTVTECRTSCRSNVPLQCFEEPTQTTRRKGLQVSTYNSTQGACVGIVVIPGERGPNIFIREAKCNKTCRDPEYGKCAPSAVADCDSSTSYRYNLDTQTCERATGSECGPFASLKDCYERCARYIRKKCRIPLLTSKYCDTVEARYWYNSDSKKCEQIIGCSDDVTNFPTAKECWETCSRKEESRCLQPPDLGRLGFGRKRYYYNITANTCLTTTQVALWQNTKKTNNFGSLTECENTCKPKHRDVKEL</sequence>
<organism evidence="6">
    <name type="scientific">Ixodes ricinus</name>
    <name type="common">Common tick</name>
    <name type="synonym">Acarus ricinus</name>
    <dbReference type="NCBI Taxonomy" id="34613"/>
    <lineage>
        <taxon>Eukaryota</taxon>
        <taxon>Metazoa</taxon>
        <taxon>Ecdysozoa</taxon>
        <taxon>Arthropoda</taxon>
        <taxon>Chelicerata</taxon>
        <taxon>Arachnida</taxon>
        <taxon>Acari</taxon>
        <taxon>Parasitiformes</taxon>
        <taxon>Ixodida</taxon>
        <taxon>Ixodoidea</taxon>
        <taxon>Ixodidae</taxon>
        <taxon>Ixodinae</taxon>
        <taxon>Ixodes</taxon>
    </lineage>
</organism>
<feature type="domain" description="BPTI/Kunitz inhibitor" evidence="5">
    <location>
        <begin position="267"/>
        <end position="320"/>
    </location>
</feature>
<protein>
    <submittedName>
        <fullName evidence="6">Putative salivary kunitz domain protein</fullName>
    </submittedName>
</protein>
<dbReference type="Gene3D" id="4.10.410.10">
    <property type="entry name" value="Pancreatic trypsin inhibitor Kunitz domain"/>
    <property type="match status" value="4"/>
</dbReference>
<keyword evidence="1" id="KW-0646">Protease inhibitor</keyword>
<proteinExistence type="evidence at transcript level"/>
<keyword evidence="3" id="KW-1015">Disulfide bond</keyword>
<dbReference type="AlphaFoldDB" id="A0A0K8R5R9"/>
<feature type="domain" description="BPTI/Kunitz inhibitor" evidence="5">
    <location>
        <begin position="40"/>
        <end position="92"/>
    </location>
</feature>
<dbReference type="PROSITE" id="PS50279">
    <property type="entry name" value="BPTI_KUNITZ_2"/>
    <property type="match status" value="3"/>
</dbReference>
<feature type="chain" id="PRO_5005516330" evidence="4">
    <location>
        <begin position="23"/>
        <end position="330"/>
    </location>
</feature>
<keyword evidence="2" id="KW-0722">Serine protease inhibitor</keyword>
<dbReference type="InterPro" id="IPR036880">
    <property type="entry name" value="Kunitz_BPTI_sf"/>
</dbReference>
<feature type="domain" description="BPTI/Kunitz inhibitor" evidence="5">
    <location>
        <begin position="210"/>
        <end position="259"/>
    </location>
</feature>
<reference evidence="6" key="1">
    <citation type="submission" date="2012-12" db="EMBL/GenBank/DDBJ databases">
        <title>Identification and characterization of a phenylalanine ammonia-lyase gene family in Isatis indigotica Fort.</title>
        <authorList>
            <person name="Liu Q."/>
            <person name="Chen J."/>
            <person name="Zhou X."/>
            <person name="Di P."/>
            <person name="Xiao Y."/>
            <person name="Xuan H."/>
            <person name="Zhang L."/>
            <person name="Chen W."/>
        </authorList>
    </citation>
    <scope>NUCLEOTIDE SEQUENCE</scope>
    <source>
        <tissue evidence="6">Salivary gland</tissue>
    </source>
</reference>
<accession>A0A0K8R5R9</accession>
<dbReference type="SMART" id="SM00131">
    <property type="entry name" value="KU"/>
    <property type="match status" value="3"/>
</dbReference>
<feature type="signal peptide" evidence="4">
    <location>
        <begin position="1"/>
        <end position="22"/>
    </location>
</feature>
<evidence type="ECO:0000256" key="3">
    <source>
        <dbReference type="ARBA" id="ARBA00023157"/>
    </source>
</evidence>
<evidence type="ECO:0000313" key="6">
    <source>
        <dbReference type="EMBL" id="JAA66510.1"/>
    </source>
</evidence>
<evidence type="ECO:0000256" key="1">
    <source>
        <dbReference type="ARBA" id="ARBA00022690"/>
    </source>
</evidence>
<name>A0A0K8R5R9_IXORI</name>
<evidence type="ECO:0000256" key="2">
    <source>
        <dbReference type="ARBA" id="ARBA00022900"/>
    </source>
</evidence>